<dbReference type="SUPFAM" id="SSF158472">
    <property type="entry name" value="HAMP domain-like"/>
    <property type="match status" value="1"/>
</dbReference>
<gene>
    <name evidence="5" type="ORF">AVDCRST_MAG05-362</name>
</gene>
<feature type="domain" description="HAMP" evidence="4">
    <location>
        <begin position="6"/>
        <end position="58"/>
    </location>
</feature>
<feature type="non-terminal residue" evidence="5">
    <location>
        <position position="73"/>
    </location>
</feature>
<dbReference type="SMART" id="SM00304">
    <property type="entry name" value="HAMP"/>
    <property type="match status" value="1"/>
</dbReference>
<dbReference type="InterPro" id="IPR003660">
    <property type="entry name" value="HAMP_dom"/>
</dbReference>
<evidence type="ECO:0000256" key="2">
    <source>
        <dbReference type="ARBA" id="ARBA00022989"/>
    </source>
</evidence>
<dbReference type="PROSITE" id="PS50885">
    <property type="entry name" value="HAMP"/>
    <property type="match status" value="1"/>
</dbReference>
<reference evidence="5" key="1">
    <citation type="submission" date="2020-02" db="EMBL/GenBank/DDBJ databases">
        <authorList>
            <person name="Meier V. D."/>
        </authorList>
    </citation>
    <scope>NUCLEOTIDE SEQUENCE</scope>
    <source>
        <strain evidence="5">AVDCRST_MAG05</strain>
    </source>
</reference>
<dbReference type="Pfam" id="PF00672">
    <property type="entry name" value="HAMP"/>
    <property type="match status" value="1"/>
</dbReference>
<evidence type="ECO:0000259" key="4">
    <source>
        <dbReference type="PROSITE" id="PS50885"/>
    </source>
</evidence>
<feature type="coiled-coil region" evidence="3">
    <location>
        <begin position="43"/>
        <end position="70"/>
    </location>
</feature>
<evidence type="ECO:0000313" key="5">
    <source>
        <dbReference type="EMBL" id="CAA9468909.1"/>
    </source>
</evidence>
<accession>A0A6J4RAN8</accession>
<dbReference type="EMBL" id="CADCVM010000045">
    <property type="protein sequence ID" value="CAA9468909.1"/>
    <property type="molecule type" value="Genomic_DNA"/>
</dbReference>
<keyword evidence="2" id="KW-0472">Membrane</keyword>
<proteinExistence type="predicted"/>
<keyword evidence="2" id="KW-1133">Transmembrane helix</keyword>
<evidence type="ECO:0000256" key="3">
    <source>
        <dbReference type="SAM" id="Coils"/>
    </source>
</evidence>
<protein>
    <recommendedName>
        <fullName evidence="4">HAMP domain-containing protein</fullName>
    </recommendedName>
</protein>
<sequence>MLLLATLLSRRVERLTLGAKAIEEGDLASRIEPGFDDELGNLAQSFNAMAEKLQDSFVQLEERNETLDAVVNN</sequence>
<dbReference type="Gene3D" id="6.10.340.10">
    <property type="match status" value="1"/>
</dbReference>
<dbReference type="AlphaFoldDB" id="A0A6J4RAN8"/>
<evidence type="ECO:0000256" key="1">
    <source>
        <dbReference type="ARBA" id="ARBA00022692"/>
    </source>
</evidence>
<name>A0A6J4RAN8_9ACTN</name>
<dbReference type="GO" id="GO:0016020">
    <property type="term" value="C:membrane"/>
    <property type="evidence" value="ECO:0007669"/>
    <property type="project" value="InterPro"/>
</dbReference>
<organism evidence="5">
    <name type="scientific">uncultured Rubrobacteraceae bacterium</name>
    <dbReference type="NCBI Taxonomy" id="349277"/>
    <lineage>
        <taxon>Bacteria</taxon>
        <taxon>Bacillati</taxon>
        <taxon>Actinomycetota</taxon>
        <taxon>Rubrobacteria</taxon>
        <taxon>Rubrobacterales</taxon>
        <taxon>Rubrobacteraceae</taxon>
        <taxon>environmental samples</taxon>
    </lineage>
</organism>
<keyword evidence="3" id="KW-0175">Coiled coil</keyword>
<dbReference type="GO" id="GO:0007165">
    <property type="term" value="P:signal transduction"/>
    <property type="evidence" value="ECO:0007669"/>
    <property type="project" value="InterPro"/>
</dbReference>
<keyword evidence="1" id="KW-0812">Transmembrane</keyword>
<dbReference type="CDD" id="cd06225">
    <property type="entry name" value="HAMP"/>
    <property type="match status" value="1"/>
</dbReference>